<proteinExistence type="predicted"/>
<evidence type="ECO:0000313" key="2">
    <source>
        <dbReference type="EMBL" id="EPX57830.1"/>
    </source>
</evidence>
<feature type="region of interest" description="Disordered" evidence="1">
    <location>
        <begin position="111"/>
        <end position="130"/>
    </location>
</feature>
<name>S9P054_CYSF2</name>
<organism evidence="2 3">
    <name type="scientific">Cystobacter fuscus (strain ATCC 25194 / DSM 2262 / NBRC 100088 / M29)</name>
    <dbReference type="NCBI Taxonomy" id="1242864"/>
    <lineage>
        <taxon>Bacteria</taxon>
        <taxon>Pseudomonadati</taxon>
        <taxon>Myxococcota</taxon>
        <taxon>Myxococcia</taxon>
        <taxon>Myxococcales</taxon>
        <taxon>Cystobacterineae</taxon>
        <taxon>Archangiaceae</taxon>
        <taxon>Cystobacter</taxon>
    </lineage>
</organism>
<dbReference type="AlphaFoldDB" id="S9P054"/>
<sequence>MALLVVLVLQAACATGATGRGLLAAPAARSSASSVEREAVYDVDVIEPGSVATCPVPITREDFQRAVSRLARSVQLGAGPREEARRLLELGLEEEWLAEVYRDRVLTLHGVGGSETSPRRIPWETSSRTR</sequence>
<dbReference type="EMBL" id="ANAH02000031">
    <property type="protein sequence ID" value="EPX57830.1"/>
    <property type="molecule type" value="Genomic_DNA"/>
</dbReference>
<accession>S9P054</accession>
<protein>
    <submittedName>
        <fullName evidence="2">Uncharacterized protein</fullName>
    </submittedName>
</protein>
<dbReference type="Proteomes" id="UP000011682">
    <property type="component" value="Unassembled WGS sequence"/>
</dbReference>
<evidence type="ECO:0000313" key="3">
    <source>
        <dbReference type="Proteomes" id="UP000011682"/>
    </source>
</evidence>
<comment type="caution">
    <text evidence="2">The sequence shown here is derived from an EMBL/GenBank/DDBJ whole genome shotgun (WGS) entry which is preliminary data.</text>
</comment>
<keyword evidence="3" id="KW-1185">Reference proteome</keyword>
<reference evidence="2" key="1">
    <citation type="submission" date="2013-05" db="EMBL/GenBank/DDBJ databases">
        <title>Genome assembly of Cystobacter fuscus DSM 2262.</title>
        <authorList>
            <person name="Sharma G."/>
            <person name="Khatri I."/>
            <person name="Kaur C."/>
            <person name="Mayilraj S."/>
            <person name="Subramanian S."/>
        </authorList>
    </citation>
    <scope>NUCLEOTIDE SEQUENCE [LARGE SCALE GENOMIC DNA]</scope>
    <source>
        <strain evidence="2">DSM 2262</strain>
    </source>
</reference>
<gene>
    <name evidence="2" type="ORF">D187_004709</name>
</gene>
<evidence type="ECO:0000256" key="1">
    <source>
        <dbReference type="SAM" id="MobiDB-lite"/>
    </source>
</evidence>